<evidence type="ECO:0000256" key="1">
    <source>
        <dbReference type="SAM" id="MobiDB-lite"/>
    </source>
</evidence>
<dbReference type="OrthoDB" id="1328502at2759"/>
<dbReference type="PANTHER" id="PTHR48186:SF1">
    <property type="entry name" value="TPX2 C-TERMINAL DOMAIN-CONTAINING PROTEIN"/>
    <property type="match status" value="1"/>
</dbReference>
<gene>
    <name evidence="2" type="ORF">K7X08_010091</name>
</gene>
<evidence type="ECO:0000313" key="2">
    <source>
        <dbReference type="EMBL" id="KAJ8573580.1"/>
    </source>
</evidence>
<dbReference type="PANTHER" id="PTHR48186">
    <property type="entry name" value="NB-ARC DOMAIN-CONTAINING PROTEIN"/>
    <property type="match status" value="1"/>
</dbReference>
<feature type="region of interest" description="Disordered" evidence="1">
    <location>
        <begin position="87"/>
        <end position="118"/>
    </location>
</feature>
<organism evidence="2 3">
    <name type="scientific">Anisodus acutangulus</name>
    <dbReference type="NCBI Taxonomy" id="402998"/>
    <lineage>
        <taxon>Eukaryota</taxon>
        <taxon>Viridiplantae</taxon>
        <taxon>Streptophyta</taxon>
        <taxon>Embryophyta</taxon>
        <taxon>Tracheophyta</taxon>
        <taxon>Spermatophyta</taxon>
        <taxon>Magnoliopsida</taxon>
        <taxon>eudicotyledons</taxon>
        <taxon>Gunneridae</taxon>
        <taxon>Pentapetalae</taxon>
        <taxon>asterids</taxon>
        <taxon>lamiids</taxon>
        <taxon>Solanales</taxon>
        <taxon>Solanaceae</taxon>
        <taxon>Solanoideae</taxon>
        <taxon>Hyoscyameae</taxon>
        <taxon>Anisodus</taxon>
    </lineage>
</organism>
<feature type="compositionally biased region" description="Polar residues" evidence="1">
    <location>
        <begin position="101"/>
        <end position="115"/>
    </location>
</feature>
<evidence type="ECO:0000313" key="3">
    <source>
        <dbReference type="Proteomes" id="UP001152561"/>
    </source>
</evidence>
<reference evidence="3" key="1">
    <citation type="journal article" date="2023" name="Proc. Natl. Acad. Sci. U.S.A.">
        <title>Genomic and structural basis for evolution of tropane alkaloid biosynthesis.</title>
        <authorList>
            <person name="Wanga Y.-J."/>
            <person name="Taina T."/>
            <person name="Yua J.-Y."/>
            <person name="Lia J."/>
            <person name="Xua B."/>
            <person name="Chenc J."/>
            <person name="D'Auriad J.C."/>
            <person name="Huanga J.-P."/>
            <person name="Huanga S.-X."/>
        </authorList>
    </citation>
    <scope>NUCLEOTIDE SEQUENCE [LARGE SCALE GENOMIC DNA]</scope>
    <source>
        <strain evidence="3">cv. KIB-2019</strain>
    </source>
</reference>
<dbReference type="Proteomes" id="UP001152561">
    <property type="component" value="Unassembled WGS sequence"/>
</dbReference>
<proteinExistence type="predicted"/>
<feature type="compositionally biased region" description="Basic and acidic residues" evidence="1">
    <location>
        <begin position="87"/>
        <end position="100"/>
    </location>
</feature>
<keyword evidence="3" id="KW-1185">Reference proteome</keyword>
<dbReference type="EMBL" id="JAJAGQ010000001">
    <property type="protein sequence ID" value="KAJ8573580.1"/>
    <property type="molecule type" value="Genomic_DNA"/>
</dbReference>
<sequence length="272" mass="31490">MVGVVIRIDLERMFLNHFSIKKKPDIFELIQAAVGLAEWKYPAEFNKHKDELVKLLMNPGKLGDDEYDDADLSAEFEQQIEAIVHEKNPTSQEKHHKETSPRFQENYNSTVTSEKQSFKKTDIDADTQGKNMNSVTSMSKNHSGDSRKIQVSIKKHKGTEEFENRTTTTGVPRNAAIKRVEVAPPHDKQFIGTCSGQKRRHSEGKEQNNYNIVGKDSKKRLAMDFESSKRKFEERFAEQNKAKRRMVMVEFHDMPKPAKDPCATKRCWDRRF</sequence>
<dbReference type="AlphaFoldDB" id="A0A9Q1N4I8"/>
<comment type="caution">
    <text evidence="2">The sequence shown here is derived from an EMBL/GenBank/DDBJ whole genome shotgun (WGS) entry which is preliminary data.</text>
</comment>
<protein>
    <submittedName>
        <fullName evidence="2">Uncharacterized protein</fullName>
    </submittedName>
</protein>
<name>A0A9Q1N4I8_9SOLA</name>
<accession>A0A9Q1N4I8</accession>